<evidence type="ECO:0000313" key="6">
    <source>
        <dbReference type="EMBL" id="SFC90672.1"/>
    </source>
</evidence>
<evidence type="ECO:0000256" key="1">
    <source>
        <dbReference type="ARBA" id="ARBA00015991"/>
    </source>
</evidence>
<dbReference type="RefSeq" id="WP_090091335.1">
    <property type="nucleotide sequence ID" value="NZ_FOMG01000013.1"/>
</dbReference>
<name>A0A1I1N0J1_9CLOT</name>
<comment type="caution">
    <text evidence="3">Lacks conserved residue(s) required for the propagation of feature annotation.</text>
</comment>
<dbReference type="EMBL" id="FOMG01000013">
    <property type="protein sequence ID" value="SFC90672.1"/>
    <property type="molecule type" value="Genomic_DNA"/>
</dbReference>
<dbReference type="Pfam" id="PF00708">
    <property type="entry name" value="Acylphosphatase"/>
    <property type="match status" value="1"/>
</dbReference>
<dbReference type="AlphaFoldDB" id="A0A1I1N0J1"/>
<keyword evidence="7" id="KW-1185">Reference proteome</keyword>
<feature type="domain" description="Acylphosphatase-like" evidence="5">
    <location>
        <begin position="3"/>
        <end position="89"/>
    </location>
</feature>
<dbReference type="STRING" id="119641.SAMN05421842_11317"/>
<evidence type="ECO:0000259" key="5">
    <source>
        <dbReference type="PROSITE" id="PS51160"/>
    </source>
</evidence>
<reference evidence="6 7" key="1">
    <citation type="submission" date="2016-10" db="EMBL/GenBank/DDBJ databases">
        <authorList>
            <person name="de Groot N.N."/>
        </authorList>
    </citation>
    <scope>NUCLEOTIDE SEQUENCE [LARGE SCALE GENOMIC DNA]</scope>
    <source>
        <strain evidence="6 7">DSM 12992</strain>
    </source>
</reference>
<dbReference type="PROSITE" id="PS51160">
    <property type="entry name" value="ACYLPHOSPHATASE_3"/>
    <property type="match status" value="1"/>
</dbReference>
<dbReference type="Gene3D" id="3.30.70.100">
    <property type="match status" value="1"/>
</dbReference>
<evidence type="ECO:0000313" key="7">
    <source>
        <dbReference type="Proteomes" id="UP000199263"/>
    </source>
</evidence>
<sequence>MIRERLIISGNISEGGIRYFVQMKSSTLSLSGYVKRGLEGDIIVEAQGEKENIDKLKEKLKIGNGFFKVSEIKAEKIDIVSGEKFFAIK</sequence>
<dbReference type="Proteomes" id="UP000199263">
    <property type="component" value="Unassembled WGS sequence"/>
</dbReference>
<proteinExistence type="inferred from homology"/>
<comment type="similarity">
    <text evidence="4">Belongs to the acylphosphatase family.</text>
</comment>
<dbReference type="InterPro" id="IPR001792">
    <property type="entry name" value="Acylphosphatase-like_dom"/>
</dbReference>
<dbReference type="InterPro" id="IPR036046">
    <property type="entry name" value="Acylphosphatase-like_dom_sf"/>
</dbReference>
<dbReference type="OrthoDB" id="9808093at2"/>
<evidence type="ECO:0000256" key="3">
    <source>
        <dbReference type="PROSITE-ProRule" id="PRU00520"/>
    </source>
</evidence>
<protein>
    <recommendedName>
        <fullName evidence="1">Acylphosphatase</fullName>
    </recommendedName>
    <alternativeName>
        <fullName evidence="2">Acylphosphate phosphohydrolase</fullName>
    </alternativeName>
</protein>
<gene>
    <name evidence="6" type="ORF">SAMN05421842_11317</name>
</gene>
<dbReference type="SUPFAM" id="SSF54975">
    <property type="entry name" value="Acylphosphatase/BLUF domain-like"/>
    <property type="match status" value="1"/>
</dbReference>
<evidence type="ECO:0000256" key="4">
    <source>
        <dbReference type="RuleBase" id="RU004168"/>
    </source>
</evidence>
<organism evidence="6 7">
    <name type="scientific">Clostridium uliginosum</name>
    <dbReference type="NCBI Taxonomy" id="119641"/>
    <lineage>
        <taxon>Bacteria</taxon>
        <taxon>Bacillati</taxon>
        <taxon>Bacillota</taxon>
        <taxon>Clostridia</taxon>
        <taxon>Eubacteriales</taxon>
        <taxon>Clostridiaceae</taxon>
        <taxon>Clostridium</taxon>
    </lineage>
</organism>
<accession>A0A1I1N0J1</accession>
<evidence type="ECO:0000256" key="2">
    <source>
        <dbReference type="ARBA" id="ARBA00032904"/>
    </source>
</evidence>